<evidence type="ECO:0000313" key="2">
    <source>
        <dbReference type="EMBL" id="KAK3271316.1"/>
    </source>
</evidence>
<organism evidence="2 3">
    <name type="scientific">Cymbomonas tetramitiformis</name>
    <dbReference type="NCBI Taxonomy" id="36881"/>
    <lineage>
        <taxon>Eukaryota</taxon>
        <taxon>Viridiplantae</taxon>
        <taxon>Chlorophyta</taxon>
        <taxon>Pyramimonadophyceae</taxon>
        <taxon>Pyramimonadales</taxon>
        <taxon>Pyramimonadaceae</taxon>
        <taxon>Cymbomonas</taxon>
    </lineage>
</organism>
<protein>
    <submittedName>
        <fullName evidence="2">Uncharacterized protein</fullName>
    </submittedName>
</protein>
<dbReference type="EMBL" id="LGRX02009854">
    <property type="protein sequence ID" value="KAK3271316.1"/>
    <property type="molecule type" value="Genomic_DNA"/>
</dbReference>
<evidence type="ECO:0000313" key="3">
    <source>
        <dbReference type="Proteomes" id="UP001190700"/>
    </source>
</evidence>
<name>A0AAE0G4A2_9CHLO</name>
<accession>A0AAE0G4A2</accession>
<keyword evidence="3" id="KW-1185">Reference proteome</keyword>
<comment type="caution">
    <text evidence="2">The sequence shown here is derived from an EMBL/GenBank/DDBJ whole genome shotgun (WGS) entry which is preliminary data.</text>
</comment>
<reference evidence="2 3" key="1">
    <citation type="journal article" date="2015" name="Genome Biol. Evol.">
        <title>Comparative Genomics of a Bacterivorous Green Alga Reveals Evolutionary Causalities and Consequences of Phago-Mixotrophic Mode of Nutrition.</title>
        <authorList>
            <person name="Burns J.A."/>
            <person name="Paasch A."/>
            <person name="Narechania A."/>
            <person name="Kim E."/>
        </authorList>
    </citation>
    <scope>NUCLEOTIDE SEQUENCE [LARGE SCALE GENOMIC DNA]</scope>
    <source>
        <strain evidence="2 3">PLY_AMNH</strain>
    </source>
</reference>
<sequence>MAHQRMLIEQFDARHRLHQMKVNAQEEMAPPPVMVEGQREREVERVINARFRKLGGNKADERDSAEVADKVEGTTTQPMANQGRSGRQVR</sequence>
<feature type="region of interest" description="Disordered" evidence="1">
    <location>
        <begin position="56"/>
        <end position="90"/>
    </location>
</feature>
<proteinExistence type="predicted"/>
<feature type="compositionally biased region" description="Polar residues" evidence="1">
    <location>
        <begin position="73"/>
        <end position="90"/>
    </location>
</feature>
<dbReference type="AlphaFoldDB" id="A0AAE0G4A2"/>
<feature type="compositionally biased region" description="Basic and acidic residues" evidence="1">
    <location>
        <begin position="58"/>
        <end position="72"/>
    </location>
</feature>
<dbReference type="Proteomes" id="UP001190700">
    <property type="component" value="Unassembled WGS sequence"/>
</dbReference>
<evidence type="ECO:0000256" key="1">
    <source>
        <dbReference type="SAM" id="MobiDB-lite"/>
    </source>
</evidence>
<gene>
    <name evidence="2" type="ORF">CYMTET_20325</name>
</gene>